<keyword evidence="2" id="KW-1185">Reference proteome</keyword>
<feature type="non-terminal residue" evidence="1">
    <location>
        <position position="1"/>
    </location>
</feature>
<name>A0AAW0XCL1_CHEQU</name>
<gene>
    <name evidence="1" type="ORF">OTU49_004474</name>
</gene>
<sequence length="607" mass="69787">LNLTVCGVDPVKALQKWRPADSETNFTQRAKCLISPFKKLNIEVQQELRNPLKLKLALQDWDNTCQDFKNVFDLCRLYERITNAQRTSLVKKFMNRNVTEREATRKVDKFFEMLCKVAFDMTRKQQITTISESVLRELENECDDLQLSSTECLSAFLAYQNRNQPLGSSRHTFLHNTQQYFLAALHARPVFTSSSNILSLVEEMFGVSLNCPRESLVHFYNVFLHIISFLKNSISDDGLDILVKILCLSICHDNGSSQWFEVVQKGSYAERLTKRVGEVIPEDWSVCDSFIKAARYLMKYKMPNTIVIRLKENPSHSPDLLPFLQKIADFECLVWVELYISYHMRVNKNNTSDKYLKVLCGDDSTCGILGFEGNLSEQGYDLLNLKNITEYCEILNLKVKSVKSLKYLCNTVPNLQAAKELTLIFAPKECSWVSDYLPVQVLPEIRINLELPYMTDSNAEDTASLMSELSHNYNTITVSNVTYLGAKCFVVKLEEKGVEVKSLVRMVQHERTIYPLTLPYGPVPIVCDILEFMERWYCWKEWRKHNPQGMDSGITSSGSSEAYSKQRVSELLIGPQSVPPGRGLSHQKYSVTPRQRDLCRMTNRHLN</sequence>
<proteinExistence type="predicted"/>
<evidence type="ECO:0000313" key="1">
    <source>
        <dbReference type="EMBL" id="KAK8737419.1"/>
    </source>
</evidence>
<accession>A0AAW0XCL1</accession>
<evidence type="ECO:0000313" key="2">
    <source>
        <dbReference type="Proteomes" id="UP001445076"/>
    </source>
</evidence>
<dbReference type="AlphaFoldDB" id="A0AAW0XCL1"/>
<comment type="caution">
    <text evidence="1">The sequence shown here is derived from an EMBL/GenBank/DDBJ whole genome shotgun (WGS) entry which is preliminary data.</text>
</comment>
<protein>
    <submittedName>
        <fullName evidence="1">Uncharacterized protein</fullName>
    </submittedName>
</protein>
<dbReference type="Proteomes" id="UP001445076">
    <property type="component" value="Unassembled WGS sequence"/>
</dbReference>
<reference evidence="1 2" key="1">
    <citation type="journal article" date="2024" name="BMC Genomics">
        <title>Genome assembly of redclaw crayfish (Cherax quadricarinatus) provides insights into its immune adaptation and hypoxia tolerance.</title>
        <authorList>
            <person name="Liu Z."/>
            <person name="Zheng J."/>
            <person name="Li H."/>
            <person name="Fang K."/>
            <person name="Wang S."/>
            <person name="He J."/>
            <person name="Zhou D."/>
            <person name="Weng S."/>
            <person name="Chi M."/>
            <person name="Gu Z."/>
            <person name="He J."/>
            <person name="Li F."/>
            <person name="Wang M."/>
        </authorList>
    </citation>
    <scope>NUCLEOTIDE SEQUENCE [LARGE SCALE GENOMIC DNA]</scope>
    <source>
        <strain evidence="1">ZL_2023a</strain>
    </source>
</reference>
<organism evidence="1 2">
    <name type="scientific">Cherax quadricarinatus</name>
    <name type="common">Australian red claw crayfish</name>
    <dbReference type="NCBI Taxonomy" id="27406"/>
    <lineage>
        <taxon>Eukaryota</taxon>
        <taxon>Metazoa</taxon>
        <taxon>Ecdysozoa</taxon>
        <taxon>Arthropoda</taxon>
        <taxon>Crustacea</taxon>
        <taxon>Multicrustacea</taxon>
        <taxon>Malacostraca</taxon>
        <taxon>Eumalacostraca</taxon>
        <taxon>Eucarida</taxon>
        <taxon>Decapoda</taxon>
        <taxon>Pleocyemata</taxon>
        <taxon>Astacidea</taxon>
        <taxon>Parastacoidea</taxon>
        <taxon>Parastacidae</taxon>
        <taxon>Cherax</taxon>
    </lineage>
</organism>
<dbReference type="EMBL" id="JARKIK010000042">
    <property type="protein sequence ID" value="KAK8737419.1"/>
    <property type="molecule type" value="Genomic_DNA"/>
</dbReference>